<protein>
    <submittedName>
        <fullName evidence="2">Uncharacterized protein</fullName>
    </submittedName>
</protein>
<name>A0A9W6DC02_9CLOT</name>
<dbReference type="Proteomes" id="UP001057868">
    <property type="component" value="Unassembled WGS sequence"/>
</dbReference>
<accession>A0A9W6DC02</accession>
<dbReference type="EMBL" id="BQXY01000007">
    <property type="protein sequence ID" value="GKU26819.1"/>
    <property type="molecule type" value="Genomic_DNA"/>
</dbReference>
<keyword evidence="1" id="KW-1133">Transmembrane helix</keyword>
<keyword evidence="3" id="KW-1185">Reference proteome</keyword>
<comment type="caution">
    <text evidence="2">The sequence shown here is derived from an EMBL/GenBank/DDBJ whole genome shotgun (WGS) entry which is preliminary data.</text>
</comment>
<gene>
    <name evidence="2" type="ORF">CFOLD11_36460</name>
</gene>
<sequence length="48" mass="5714">MSFFSANQYINAYVYIYYNIFLFIEVRTYTVDSKGIKEYNVYADVGYG</sequence>
<feature type="transmembrane region" description="Helical" evidence="1">
    <location>
        <begin position="12"/>
        <end position="30"/>
    </location>
</feature>
<dbReference type="AlphaFoldDB" id="A0A9W6DC02"/>
<evidence type="ECO:0000256" key="1">
    <source>
        <dbReference type="SAM" id="Phobius"/>
    </source>
</evidence>
<keyword evidence="1" id="KW-0472">Membrane</keyword>
<organism evidence="2 3">
    <name type="scientific">Clostridium folliculivorans</name>
    <dbReference type="NCBI Taxonomy" id="2886038"/>
    <lineage>
        <taxon>Bacteria</taxon>
        <taxon>Bacillati</taxon>
        <taxon>Bacillota</taxon>
        <taxon>Clostridia</taxon>
        <taxon>Eubacteriales</taxon>
        <taxon>Clostridiaceae</taxon>
        <taxon>Clostridium</taxon>
    </lineage>
</organism>
<dbReference type="RefSeq" id="WP_261853709.1">
    <property type="nucleotide sequence ID" value="NZ_BQXY01000007.1"/>
</dbReference>
<reference evidence="2" key="1">
    <citation type="journal article" date="2023" name="Int. J. Syst. Evol. Microbiol.">
        <title>&lt;i&gt;Clostridium folliculivorans&lt;/i&gt; sp. nov., isolated from soil samples of an organic paddy in Japan.</title>
        <authorList>
            <person name="Tazawa J."/>
            <person name="Kobayashi H."/>
            <person name="Tanizawa Y."/>
            <person name="Uchino A."/>
            <person name="Tanaka F."/>
            <person name="Urashima Y."/>
            <person name="Miura S."/>
            <person name="Sakamoto M."/>
            <person name="Ohkuma M."/>
            <person name="Tohno M."/>
        </authorList>
    </citation>
    <scope>NUCLEOTIDE SEQUENCE</scope>
    <source>
        <strain evidence="2">D1-1</strain>
    </source>
</reference>
<keyword evidence="1" id="KW-0812">Transmembrane</keyword>
<evidence type="ECO:0000313" key="3">
    <source>
        <dbReference type="Proteomes" id="UP001057868"/>
    </source>
</evidence>
<evidence type="ECO:0000313" key="2">
    <source>
        <dbReference type="EMBL" id="GKU26819.1"/>
    </source>
</evidence>
<proteinExistence type="predicted"/>